<feature type="compositionally biased region" description="Polar residues" evidence="1">
    <location>
        <begin position="303"/>
        <end position="329"/>
    </location>
</feature>
<gene>
    <name evidence="2" type="ORF">DPMN_119520</name>
</gene>
<accession>A0A9D4GMJ8</accession>
<dbReference type="AlphaFoldDB" id="A0A9D4GMJ8"/>
<evidence type="ECO:0000313" key="2">
    <source>
        <dbReference type="EMBL" id="KAH3817935.1"/>
    </source>
</evidence>
<comment type="caution">
    <text evidence="2">The sequence shown here is derived from an EMBL/GenBank/DDBJ whole genome shotgun (WGS) entry which is preliminary data.</text>
</comment>
<evidence type="ECO:0000256" key="1">
    <source>
        <dbReference type="SAM" id="MobiDB-lite"/>
    </source>
</evidence>
<evidence type="ECO:0000313" key="3">
    <source>
        <dbReference type="Proteomes" id="UP000828390"/>
    </source>
</evidence>
<dbReference type="EMBL" id="JAIWYP010000005">
    <property type="protein sequence ID" value="KAH3817935.1"/>
    <property type="molecule type" value="Genomic_DNA"/>
</dbReference>
<proteinExistence type="predicted"/>
<reference evidence="2" key="1">
    <citation type="journal article" date="2019" name="bioRxiv">
        <title>The Genome of the Zebra Mussel, Dreissena polymorpha: A Resource for Invasive Species Research.</title>
        <authorList>
            <person name="McCartney M.A."/>
            <person name="Auch B."/>
            <person name="Kono T."/>
            <person name="Mallez S."/>
            <person name="Zhang Y."/>
            <person name="Obille A."/>
            <person name="Becker A."/>
            <person name="Abrahante J.E."/>
            <person name="Garbe J."/>
            <person name="Badalamenti J.P."/>
            <person name="Herman A."/>
            <person name="Mangelson H."/>
            <person name="Liachko I."/>
            <person name="Sullivan S."/>
            <person name="Sone E.D."/>
            <person name="Koren S."/>
            <person name="Silverstein K.A.T."/>
            <person name="Beckman K.B."/>
            <person name="Gohl D.M."/>
        </authorList>
    </citation>
    <scope>NUCLEOTIDE SEQUENCE</scope>
    <source>
        <strain evidence="2">Duluth1</strain>
        <tissue evidence="2">Whole animal</tissue>
    </source>
</reference>
<dbReference type="Proteomes" id="UP000828390">
    <property type="component" value="Unassembled WGS sequence"/>
</dbReference>
<reference evidence="2" key="2">
    <citation type="submission" date="2020-11" db="EMBL/GenBank/DDBJ databases">
        <authorList>
            <person name="McCartney M.A."/>
            <person name="Auch B."/>
            <person name="Kono T."/>
            <person name="Mallez S."/>
            <person name="Becker A."/>
            <person name="Gohl D.M."/>
            <person name="Silverstein K.A.T."/>
            <person name="Koren S."/>
            <person name="Bechman K.B."/>
            <person name="Herman A."/>
            <person name="Abrahante J.E."/>
            <person name="Garbe J."/>
        </authorList>
    </citation>
    <scope>NUCLEOTIDE SEQUENCE</scope>
    <source>
        <strain evidence="2">Duluth1</strain>
        <tissue evidence="2">Whole animal</tissue>
    </source>
</reference>
<sequence length="407" mass="42469">MLPLLGAFALRNNPGRPIVIPPIAPPGFLVPGFPSMYTGSNFGFGTFGAIPGGVPALAGFEYQSGSLNNFGTYGAGTKGSGYGNKYGNSHYTLAKAFGENYGGNMVGTTGMVNSALLSQTVQANSLKGLNLPQTWQQSPGISNNGLSSGSLYTNAIGSQYNVGVLSAGSNGVLPGTGWNTANVGNNGYYSQSVLNSQQSNNWGKINSANMGTNLATLINNNNVAIGGGQTLNFGTPSVGNPISYPNGQWSGNSVNWNGNGIVGKNGFVSNVAYPNEGLVRNKRGTSGGYNHQQGYGPKHGMQSAGTNTRQFLNAPGTQGPLSGQRSNSLGPHPFDPNSPNGGCFPLPCNTANARVSANSVQSNMQNGDVPSGQWTDGGVRFFDRKRRPQVHDWYALLMQRIQQASEN</sequence>
<protein>
    <submittedName>
        <fullName evidence="2">Uncharacterized protein</fullName>
    </submittedName>
</protein>
<name>A0A9D4GMJ8_DREPO</name>
<organism evidence="2 3">
    <name type="scientific">Dreissena polymorpha</name>
    <name type="common">Zebra mussel</name>
    <name type="synonym">Mytilus polymorpha</name>
    <dbReference type="NCBI Taxonomy" id="45954"/>
    <lineage>
        <taxon>Eukaryota</taxon>
        <taxon>Metazoa</taxon>
        <taxon>Spiralia</taxon>
        <taxon>Lophotrochozoa</taxon>
        <taxon>Mollusca</taxon>
        <taxon>Bivalvia</taxon>
        <taxon>Autobranchia</taxon>
        <taxon>Heteroconchia</taxon>
        <taxon>Euheterodonta</taxon>
        <taxon>Imparidentia</taxon>
        <taxon>Neoheterodontei</taxon>
        <taxon>Myida</taxon>
        <taxon>Dreissenoidea</taxon>
        <taxon>Dreissenidae</taxon>
        <taxon>Dreissena</taxon>
    </lineage>
</organism>
<keyword evidence="3" id="KW-1185">Reference proteome</keyword>
<feature type="region of interest" description="Disordered" evidence="1">
    <location>
        <begin position="284"/>
        <end position="336"/>
    </location>
</feature>